<comment type="caution">
    <text evidence="2">The sequence shown here is derived from an EMBL/GenBank/DDBJ whole genome shotgun (WGS) entry which is preliminary data.</text>
</comment>
<dbReference type="OrthoDB" id="5236024at2759"/>
<feature type="region of interest" description="Disordered" evidence="1">
    <location>
        <begin position="646"/>
        <end position="714"/>
    </location>
</feature>
<feature type="compositionally biased region" description="Polar residues" evidence="1">
    <location>
        <begin position="660"/>
        <end position="690"/>
    </location>
</feature>
<reference evidence="2" key="1">
    <citation type="journal article" date="2021" name="Nat. Commun.">
        <title>Genetic determinants of endophytism in the Arabidopsis root mycobiome.</title>
        <authorList>
            <person name="Mesny F."/>
            <person name="Miyauchi S."/>
            <person name="Thiergart T."/>
            <person name="Pickel B."/>
            <person name="Atanasova L."/>
            <person name="Karlsson M."/>
            <person name="Huettel B."/>
            <person name="Barry K.W."/>
            <person name="Haridas S."/>
            <person name="Chen C."/>
            <person name="Bauer D."/>
            <person name="Andreopoulos W."/>
            <person name="Pangilinan J."/>
            <person name="LaButti K."/>
            <person name="Riley R."/>
            <person name="Lipzen A."/>
            <person name="Clum A."/>
            <person name="Drula E."/>
            <person name="Henrissat B."/>
            <person name="Kohler A."/>
            <person name="Grigoriev I.V."/>
            <person name="Martin F.M."/>
            <person name="Hacquard S."/>
        </authorList>
    </citation>
    <scope>NUCLEOTIDE SEQUENCE</scope>
    <source>
        <strain evidence="2">MPI-CAGE-CH-0230</strain>
    </source>
</reference>
<name>A0A9P8Y369_9PEZI</name>
<feature type="compositionally biased region" description="Polar residues" evidence="1">
    <location>
        <begin position="8"/>
        <end position="30"/>
    </location>
</feature>
<feature type="compositionally biased region" description="Acidic residues" evidence="1">
    <location>
        <begin position="153"/>
        <end position="164"/>
    </location>
</feature>
<protein>
    <submittedName>
        <fullName evidence="2">Uncharacterized protein</fullName>
    </submittedName>
</protein>
<feature type="region of interest" description="Disordered" evidence="1">
    <location>
        <begin position="285"/>
        <end position="321"/>
    </location>
</feature>
<accession>A0A9P8Y369</accession>
<evidence type="ECO:0000313" key="3">
    <source>
        <dbReference type="Proteomes" id="UP000756346"/>
    </source>
</evidence>
<gene>
    <name evidence="2" type="ORF">B0I36DRAFT_328520</name>
</gene>
<proteinExistence type="predicted"/>
<evidence type="ECO:0000313" key="2">
    <source>
        <dbReference type="EMBL" id="KAH7028053.1"/>
    </source>
</evidence>
<organism evidence="2 3">
    <name type="scientific">Microdochium trichocladiopsis</name>
    <dbReference type="NCBI Taxonomy" id="1682393"/>
    <lineage>
        <taxon>Eukaryota</taxon>
        <taxon>Fungi</taxon>
        <taxon>Dikarya</taxon>
        <taxon>Ascomycota</taxon>
        <taxon>Pezizomycotina</taxon>
        <taxon>Sordariomycetes</taxon>
        <taxon>Xylariomycetidae</taxon>
        <taxon>Xylariales</taxon>
        <taxon>Microdochiaceae</taxon>
        <taxon>Microdochium</taxon>
    </lineage>
</organism>
<dbReference type="Proteomes" id="UP000756346">
    <property type="component" value="Unassembled WGS sequence"/>
</dbReference>
<keyword evidence="3" id="KW-1185">Reference proteome</keyword>
<dbReference type="GeneID" id="70184147"/>
<feature type="compositionally biased region" description="Low complexity" evidence="1">
    <location>
        <begin position="650"/>
        <end position="659"/>
    </location>
</feature>
<evidence type="ECO:0000256" key="1">
    <source>
        <dbReference type="SAM" id="MobiDB-lite"/>
    </source>
</evidence>
<dbReference type="AlphaFoldDB" id="A0A9P8Y369"/>
<sequence length="804" mass="89320">MASLRSGLRSTGTHRQSPSETLETLPTTAADSGSEDNDEDDDDDDDGIPNAPFRPSSSRGSDPDQTTVSLGRPPAKSLATKSLRLPRPATRRSVSRIDEQTNVVQEKPQKRRKTIHDPYSFPSSPPPHQEDGVGPGRYGPVNLSTTRQLMKDNDDDDDDDDDADPPPGLLGKMTAAFIHAKDAGATEFDTAGEANRSADVAADEPVLSPDRDIEGPALNDALEAEHAPSSEEELSESLFVQQESGYDVEEFDGPADGEIAYREVDVEVKRVTAASVGVLEGEHSDYQSSDLGAQNADDADFGIQDGSEKSPSISEAAHGTKDVDDLESLALDGIDEDEDHGATSDSQLDIDALFQRDVASFAKHYDSDRNYLVTFHALPEDWCNTVRIRYEDFRTCILLMKGDSWTGHGRIYWVSRPLSSLEPTTTPGRALYSVIGKLERLCSVVPKAPQVTSQTKFLQEHQTMLSHYLSQIQLICQHITQQRLRRAQHEGSKETRHVGRKRNEMLVDTMRHIIPMLLHCANSIWSLAGKDDHNTFTKCTIDLFEHVLFCVKQLCEAVVRVLVKLAGHGEPPSSKGASQPDERTEQAKTLAFKLVLAINEIRRARDALAEEGVKQQLRQEKQAVLMQQMKKNQEATRLQLEQLRARRIARSSQQASQASMTTSRSGPSTGRNTTRQTNDPNQRTVLSSQSRPREVPSGRGADSRVQTAESRSISHRFRKWNREEQAFLLSKIQDAYVAVEGVPQLPDIDGVIRRELNRPVKDILHQTEVLLTLMLRKTGQIEDDAERQSWVKRLMSTYDGVGLD</sequence>
<dbReference type="EMBL" id="JAGTJQ010000007">
    <property type="protein sequence ID" value="KAH7028053.1"/>
    <property type="molecule type" value="Genomic_DNA"/>
</dbReference>
<feature type="compositionally biased region" description="Polar residues" evidence="1">
    <location>
        <begin position="55"/>
        <end position="69"/>
    </location>
</feature>
<feature type="region of interest" description="Disordered" evidence="1">
    <location>
        <begin position="188"/>
        <end position="237"/>
    </location>
</feature>
<dbReference type="RefSeq" id="XP_046010852.1">
    <property type="nucleotide sequence ID" value="XM_046154601.1"/>
</dbReference>
<feature type="region of interest" description="Disordered" evidence="1">
    <location>
        <begin position="1"/>
        <end position="175"/>
    </location>
</feature>
<feature type="compositionally biased region" description="Acidic residues" evidence="1">
    <location>
        <begin position="33"/>
        <end position="47"/>
    </location>
</feature>